<dbReference type="EMBL" id="SOAW01000001">
    <property type="protein sequence ID" value="TDT33521.1"/>
    <property type="molecule type" value="Genomic_DNA"/>
</dbReference>
<gene>
    <name evidence="2" type="ORF">CLV29_1139</name>
</gene>
<dbReference type="RefSeq" id="WP_243831749.1">
    <property type="nucleotide sequence ID" value="NZ_SOAW01000001.1"/>
</dbReference>
<keyword evidence="1" id="KW-1133">Transmembrane helix</keyword>
<comment type="caution">
    <text evidence="2">The sequence shown here is derived from an EMBL/GenBank/DDBJ whole genome shotgun (WGS) entry which is preliminary data.</text>
</comment>
<keyword evidence="1" id="KW-0472">Membrane</keyword>
<keyword evidence="1" id="KW-0812">Transmembrane</keyword>
<sequence>MVGPEHPQEREAAEQPGVRYVGDAVTTGSIPVITDDFEPAPTLPELGTGQLLRRLGVMLGLALGVGAVIGVVWYLLVPLTVYEIQPDGRAVTNQRGLANYYASDAWFVVLGLLVGIGLGIVCWRLLNRIGWPVTLVAVISALVAGLLCWGVGWLLGPSDFGNRIAVAQPGELVPIELTVRGPAALLAWMLGGIIPVLLWSSLAPDEEEPKPLRLPWRSNG</sequence>
<evidence type="ECO:0000256" key="1">
    <source>
        <dbReference type="SAM" id="Phobius"/>
    </source>
</evidence>
<feature type="transmembrane region" description="Helical" evidence="1">
    <location>
        <begin position="183"/>
        <end position="203"/>
    </location>
</feature>
<proteinExistence type="predicted"/>
<protein>
    <recommendedName>
        <fullName evidence="4">DUF2567 domain-containing protein</fullName>
    </recommendedName>
</protein>
<accession>A0A4R7J7T7</accession>
<evidence type="ECO:0000313" key="2">
    <source>
        <dbReference type="EMBL" id="TDT33521.1"/>
    </source>
</evidence>
<dbReference type="AlphaFoldDB" id="A0A4R7J7T7"/>
<feature type="transmembrane region" description="Helical" evidence="1">
    <location>
        <begin position="55"/>
        <end position="76"/>
    </location>
</feature>
<feature type="transmembrane region" description="Helical" evidence="1">
    <location>
        <begin position="105"/>
        <end position="126"/>
    </location>
</feature>
<evidence type="ECO:0008006" key="4">
    <source>
        <dbReference type="Google" id="ProtNLM"/>
    </source>
</evidence>
<name>A0A4R7J7T7_9ACTN</name>
<reference evidence="2 3" key="1">
    <citation type="submission" date="2019-03" db="EMBL/GenBank/DDBJ databases">
        <title>Genomic Encyclopedia of Archaeal and Bacterial Type Strains, Phase II (KMG-II): from individual species to whole genera.</title>
        <authorList>
            <person name="Goeker M."/>
        </authorList>
    </citation>
    <scope>NUCLEOTIDE SEQUENCE [LARGE SCALE GENOMIC DNA]</scope>
    <source>
        <strain evidence="2 3">DSM 24323</strain>
    </source>
</reference>
<feature type="transmembrane region" description="Helical" evidence="1">
    <location>
        <begin position="133"/>
        <end position="155"/>
    </location>
</feature>
<keyword evidence="3" id="KW-1185">Reference proteome</keyword>
<dbReference type="Proteomes" id="UP000295371">
    <property type="component" value="Unassembled WGS sequence"/>
</dbReference>
<organism evidence="2 3">
    <name type="scientific">Naumannella halotolerans</name>
    <dbReference type="NCBI Taxonomy" id="993414"/>
    <lineage>
        <taxon>Bacteria</taxon>
        <taxon>Bacillati</taxon>
        <taxon>Actinomycetota</taxon>
        <taxon>Actinomycetes</taxon>
        <taxon>Propionibacteriales</taxon>
        <taxon>Propionibacteriaceae</taxon>
        <taxon>Naumannella</taxon>
    </lineage>
</organism>
<evidence type="ECO:0000313" key="3">
    <source>
        <dbReference type="Proteomes" id="UP000295371"/>
    </source>
</evidence>